<dbReference type="SUPFAM" id="SSF46785">
    <property type="entry name" value="Winged helix' DNA-binding domain"/>
    <property type="match status" value="1"/>
</dbReference>
<dbReference type="InterPro" id="IPR018122">
    <property type="entry name" value="TF_fork_head_CS_1"/>
</dbReference>
<evidence type="ECO:0000256" key="1">
    <source>
        <dbReference type="ARBA" id="ARBA00004123"/>
    </source>
</evidence>
<feature type="region of interest" description="Disordered" evidence="8">
    <location>
        <begin position="43"/>
        <end position="116"/>
    </location>
</feature>
<feature type="DNA-binding region" description="Fork-head" evidence="7">
    <location>
        <begin position="119"/>
        <end position="213"/>
    </location>
</feature>
<keyword evidence="11" id="KW-1185">Reference proteome</keyword>
<evidence type="ECO:0000256" key="3">
    <source>
        <dbReference type="ARBA" id="ARBA00023015"/>
    </source>
</evidence>
<dbReference type="InterPro" id="IPR036388">
    <property type="entry name" value="WH-like_DNA-bd_sf"/>
</dbReference>
<dbReference type="GO" id="GO:0000978">
    <property type="term" value="F:RNA polymerase II cis-regulatory region sequence-specific DNA binding"/>
    <property type="evidence" value="ECO:0007669"/>
    <property type="project" value="TreeGrafter"/>
</dbReference>
<keyword evidence="4 7" id="KW-0238">DNA-binding</keyword>
<dbReference type="OMA" id="QKEPWGP"/>
<dbReference type="FunFam" id="1.10.10.10:FF:000016">
    <property type="entry name" value="Forkhead box protein I1"/>
    <property type="match status" value="1"/>
</dbReference>
<dbReference type="InterPro" id="IPR036390">
    <property type="entry name" value="WH_DNA-bd_sf"/>
</dbReference>
<gene>
    <name evidence="10" type="primary">FOXS1</name>
</gene>
<name>A0A672UJQ7_STRHB</name>
<evidence type="ECO:0000256" key="2">
    <source>
        <dbReference type="ARBA" id="ARBA00022473"/>
    </source>
</evidence>
<feature type="region of interest" description="Disordered" evidence="8">
    <location>
        <begin position="214"/>
        <end position="343"/>
    </location>
</feature>
<organism evidence="10 11">
    <name type="scientific">Strigops habroptila</name>
    <name type="common">Kakapo</name>
    <dbReference type="NCBI Taxonomy" id="2489341"/>
    <lineage>
        <taxon>Eukaryota</taxon>
        <taxon>Metazoa</taxon>
        <taxon>Chordata</taxon>
        <taxon>Craniata</taxon>
        <taxon>Vertebrata</taxon>
        <taxon>Euteleostomi</taxon>
        <taxon>Archelosauria</taxon>
        <taxon>Archosauria</taxon>
        <taxon>Dinosauria</taxon>
        <taxon>Saurischia</taxon>
        <taxon>Theropoda</taxon>
        <taxon>Coelurosauria</taxon>
        <taxon>Aves</taxon>
        <taxon>Neognathae</taxon>
        <taxon>Neoaves</taxon>
        <taxon>Telluraves</taxon>
        <taxon>Australaves</taxon>
        <taxon>Psittaciformes</taxon>
        <taxon>Psittacidae</taxon>
        <taxon>Strigops</taxon>
    </lineage>
</organism>
<evidence type="ECO:0000259" key="9">
    <source>
        <dbReference type="PROSITE" id="PS50039"/>
    </source>
</evidence>
<evidence type="ECO:0000313" key="11">
    <source>
        <dbReference type="Proteomes" id="UP000472266"/>
    </source>
</evidence>
<dbReference type="GO" id="GO:0030154">
    <property type="term" value="P:cell differentiation"/>
    <property type="evidence" value="ECO:0007669"/>
    <property type="project" value="TreeGrafter"/>
</dbReference>
<feature type="region of interest" description="Disordered" evidence="8">
    <location>
        <begin position="355"/>
        <end position="418"/>
    </location>
</feature>
<accession>A0A672UJQ7</accession>
<keyword evidence="2" id="KW-0217">Developmental protein</keyword>
<dbReference type="Ensembl" id="ENSSHBT00005018605.1">
    <property type="protein sequence ID" value="ENSSHBP00005015526.1"/>
    <property type="gene ID" value="ENSSHBG00005013579.1"/>
</dbReference>
<keyword evidence="5" id="KW-0804">Transcription</keyword>
<reference evidence="10" key="3">
    <citation type="submission" date="2025-09" db="UniProtKB">
        <authorList>
            <consortium name="Ensembl"/>
        </authorList>
    </citation>
    <scope>IDENTIFICATION</scope>
</reference>
<dbReference type="PANTHER" id="PTHR11829:SF370">
    <property type="entry name" value="FORKHEAD BOX PROTEIN S1"/>
    <property type="match status" value="1"/>
</dbReference>
<dbReference type="Proteomes" id="UP000472266">
    <property type="component" value="Chromosome 14"/>
</dbReference>
<dbReference type="PROSITE" id="PS00657">
    <property type="entry name" value="FORK_HEAD_1"/>
    <property type="match status" value="1"/>
</dbReference>
<dbReference type="GO" id="GO:0000981">
    <property type="term" value="F:DNA-binding transcription factor activity, RNA polymerase II-specific"/>
    <property type="evidence" value="ECO:0007669"/>
    <property type="project" value="TreeGrafter"/>
</dbReference>
<dbReference type="Gene3D" id="1.10.10.10">
    <property type="entry name" value="Winged helix-like DNA-binding domain superfamily/Winged helix DNA-binding domain"/>
    <property type="match status" value="1"/>
</dbReference>
<reference evidence="10 11" key="1">
    <citation type="submission" date="2019-11" db="EMBL/GenBank/DDBJ databases">
        <title>Strigops habroptila (kakapo) genome, bStrHab1, primary haplotype, v2.</title>
        <authorList>
            <person name="Jarvis E.D."/>
            <person name="Howard J."/>
            <person name="Rhie A."/>
            <person name="Phillippy A."/>
            <person name="Korlach J."/>
            <person name="Digby A."/>
            <person name="Iorns D."/>
            <person name="Eason D."/>
            <person name="Robertson B."/>
            <person name="Raemaekers T."/>
            <person name="Howe K."/>
            <person name="Lewin H."/>
            <person name="Damas J."/>
            <person name="Hastie A."/>
            <person name="Tracey A."/>
            <person name="Chow W."/>
            <person name="Fedrigo O."/>
        </authorList>
    </citation>
    <scope>NUCLEOTIDE SEQUENCE [LARGE SCALE GENOMIC DNA]</scope>
</reference>
<dbReference type="GO" id="GO:0005634">
    <property type="term" value="C:nucleus"/>
    <property type="evidence" value="ECO:0007669"/>
    <property type="project" value="UniProtKB-SubCell"/>
</dbReference>
<keyword evidence="3" id="KW-0805">Transcription regulation</keyword>
<sequence>MGTIPGAQQRPILPISALRGRVVPALGPPAAGRRPWQCIRLSVCPPTGTSAGRRSPAPPWERRGRRRVLTGRGGAGRQSGSTAAAGRMQPDLPVGDTVLRSPAAPEPSGGPFPSAEATKPPYSYIALITMAIQSVPEKRITLSGIYRYIMGRFTFYRENKQGWQNSIRHNLSLNECFVKVPRDDKKPGKGNYWTLDPDCYNMFENGSFLRRRRRFTRKRGLRDAPGTDGDEGRGKPPRHRARGPPAAPLPEEKAEGGYASPVAMGRLPSPTTLPEGAGVPGCAEPCARRQPPKARQPCLYLPDAPQPKGPFLTPPESRLPKDTALGGLPAALQLPRPGQYERPAPHAALLPALLPTQHRDPPQDSPAPPGTPPGQLEGEEPAPPGLGPGQPFGQVPPAFPSALLGTGKPPPSCFLEGEGYTQPPLPVFGSFGRSGPEALGSSYQCRVQALSFCVKERPCGTALEHLLATAPPAPAAPRQPPFGAVGPRAGEQKEPWGPGGAIPLQGGNGYPLGLPPCLYRTPGMFFFE</sequence>
<feature type="compositionally biased region" description="Low complexity" evidence="8">
    <location>
        <begin position="324"/>
        <end position="338"/>
    </location>
</feature>
<dbReference type="AlphaFoldDB" id="A0A672UJQ7"/>
<dbReference type="PRINTS" id="PR00053">
    <property type="entry name" value="FORKHEAD"/>
</dbReference>
<comment type="subcellular location">
    <subcellularLocation>
        <location evidence="1 7">Nucleus</location>
    </subcellularLocation>
</comment>
<dbReference type="InterPro" id="IPR047364">
    <property type="entry name" value="FH_FOXS1"/>
</dbReference>
<dbReference type="InterPro" id="IPR001766">
    <property type="entry name" value="Fork_head_dom"/>
</dbReference>
<dbReference type="CDD" id="cd20037">
    <property type="entry name" value="FH_FOXS1"/>
    <property type="match status" value="1"/>
</dbReference>
<protein>
    <submittedName>
        <fullName evidence="10">Forkhead box S1</fullName>
    </submittedName>
</protein>
<evidence type="ECO:0000256" key="5">
    <source>
        <dbReference type="ARBA" id="ARBA00023163"/>
    </source>
</evidence>
<evidence type="ECO:0000313" key="10">
    <source>
        <dbReference type="Ensembl" id="ENSSHBP00005015526.1"/>
    </source>
</evidence>
<feature type="domain" description="Fork-head" evidence="9">
    <location>
        <begin position="119"/>
        <end position="213"/>
    </location>
</feature>
<keyword evidence="6 7" id="KW-0539">Nucleus</keyword>
<reference evidence="10" key="2">
    <citation type="submission" date="2025-08" db="UniProtKB">
        <authorList>
            <consortium name="Ensembl"/>
        </authorList>
    </citation>
    <scope>IDENTIFICATION</scope>
</reference>
<evidence type="ECO:0000256" key="8">
    <source>
        <dbReference type="SAM" id="MobiDB-lite"/>
    </source>
</evidence>
<dbReference type="GeneTree" id="ENSGT00940000162811"/>
<evidence type="ECO:0000256" key="4">
    <source>
        <dbReference type="ARBA" id="ARBA00023125"/>
    </source>
</evidence>
<evidence type="ECO:0000256" key="7">
    <source>
        <dbReference type="PROSITE-ProRule" id="PRU00089"/>
    </source>
</evidence>
<evidence type="ECO:0000256" key="6">
    <source>
        <dbReference type="ARBA" id="ARBA00023242"/>
    </source>
</evidence>
<dbReference type="InterPro" id="IPR030456">
    <property type="entry name" value="TF_fork_head_CS_2"/>
</dbReference>
<dbReference type="GO" id="GO:0009653">
    <property type="term" value="P:anatomical structure morphogenesis"/>
    <property type="evidence" value="ECO:0007669"/>
    <property type="project" value="TreeGrafter"/>
</dbReference>
<proteinExistence type="predicted"/>
<dbReference type="Pfam" id="PF00250">
    <property type="entry name" value="Forkhead"/>
    <property type="match status" value="1"/>
</dbReference>
<dbReference type="InterPro" id="IPR050211">
    <property type="entry name" value="FOX_domain-containing"/>
</dbReference>
<dbReference type="PROSITE" id="PS50039">
    <property type="entry name" value="FORK_HEAD_3"/>
    <property type="match status" value="1"/>
</dbReference>
<feature type="compositionally biased region" description="Pro residues" evidence="8">
    <location>
        <begin position="363"/>
        <end position="372"/>
    </location>
</feature>
<dbReference type="InParanoid" id="A0A672UJQ7"/>
<dbReference type="PANTHER" id="PTHR11829">
    <property type="entry name" value="FORKHEAD BOX PROTEIN"/>
    <property type="match status" value="1"/>
</dbReference>
<dbReference type="PROSITE" id="PS00658">
    <property type="entry name" value="FORK_HEAD_2"/>
    <property type="match status" value="1"/>
</dbReference>
<dbReference type="SMART" id="SM00339">
    <property type="entry name" value="FH"/>
    <property type="match status" value="1"/>
</dbReference>